<sequence>MYFDSTWIDNSESNRELYFVELIVCCYAEIPSSRIQYLLHLVYVDVPLTKEGFALAKKDVPLAMEGLALGDEDFFPLQDSYSPVIPSSSSSGTTEMPPNPRVLVPLGLGGAEACEADNEETIILMGFSCKLKRVSIQALSLGTTADWKTII</sequence>
<dbReference type="EMBL" id="CP045895">
    <property type="protein sequence ID" value="QQP49030.1"/>
    <property type="molecule type" value="Genomic_DNA"/>
</dbReference>
<dbReference type="Proteomes" id="UP000595437">
    <property type="component" value="Chromosome 6"/>
</dbReference>
<protein>
    <submittedName>
        <fullName evidence="1">Uncharacterized protein</fullName>
    </submittedName>
</protein>
<organism evidence="1 2">
    <name type="scientific">Caligus rogercresseyi</name>
    <name type="common">Sea louse</name>
    <dbReference type="NCBI Taxonomy" id="217165"/>
    <lineage>
        <taxon>Eukaryota</taxon>
        <taxon>Metazoa</taxon>
        <taxon>Ecdysozoa</taxon>
        <taxon>Arthropoda</taxon>
        <taxon>Crustacea</taxon>
        <taxon>Multicrustacea</taxon>
        <taxon>Hexanauplia</taxon>
        <taxon>Copepoda</taxon>
        <taxon>Siphonostomatoida</taxon>
        <taxon>Caligidae</taxon>
        <taxon>Caligus</taxon>
    </lineage>
</organism>
<keyword evidence="2" id="KW-1185">Reference proteome</keyword>
<accession>A0A7T8K8Y0</accession>
<evidence type="ECO:0000313" key="2">
    <source>
        <dbReference type="Proteomes" id="UP000595437"/>
    </source>
</evidence>
<gene>
    <name evidence="1" type="ORF">FKW44_009542</name>
</gene>
<dbReference type="AlphaFoldDB" id="A0A7T8K8Y0"/>
<feature type="non-terminal residue" evidence="1">
    <location>
        <position position="151"/>
    </location>
</feature>
<evidence type="ECO:0000313" key="1">
    <source>
        <dbReference type="EMBL" id="QQP49030.1"/>
    </source>
</evidence>
<reference evidence="2" key="1">
    <citation type="submission" date="2021-01" db="EMBL/GenBank/DDBJ databases">
        <title>Caligus Genome Assembly.</title>
        <authorList>
            <person name="Gallardo-Escarate C."/>
        </authorList>
    </citation>
    <scope>NUCLEOTIDE SEQUENCE [LARGE SCALE GENOMIC DNA]</scope>
</reference>
<name>A0A7T8K8Y0_CALRO</name>
<proteinExistence type="predicted"/>